<organism evidence="1 2">
    <name type="scientific">Arthrobacter ginkgonis</name>
    <dbReference type="NCBI Taxonomy" id="1630594"/>
    <lineage>
        <taxon>Bacteria</taxon>
        <taxon>Bacillati</taxon>
        <taxon>Actinomycetota</taxon>
        <taxon>Actinomycetes</taxon>
        <taxon>Micrococcales</taxon>
        <taxon>Micrococcaceae</taxon>
        <taxon>Arthrobacter</taxon>
    </lineage>
</organism>
<dbReference type="EMBL" id="BAABEO010000028">
    <property type="protein sequence ID" value="GAA3700400.1"/>
    <property type="molecule type" value="Genomic_DNA"/>
</dbReference>
<dbReference type="InterPro" id="IPR022267">
    <property type="entry name" value="Asp2"/>
</dbReference>
<name>A0ABP7D7J6_9MICC</name>
<evidence type="ECO:0000313" key="2">
    <source>
        <dbReference type="Proteomes" id="UP001500752"/>
    </source>
</evidence>
<protein>
    <submittedName>
        <fullName evidence="1">Uncharacterized protein</fullName>
    </submittedName>
</protein>
<dbReference type="Gene3D" id="3.40.50.1820">
    <property type="entry name" value="alpha/beta hydrolase"/>
    <property type="match status" value="1"/>
</dbReference>
<accession>A0ABP7D7J6</accession>
<dbReference type="RefSeq" id="WP_345153876.1">
    <property type="nucleotide sequence ID" value="NZ_BAABEO010000028.1"/>
</dbReference>
<keyword evidence="2" id="KW-1185">Reference proteome</keyword>
<comment type="caution">
    <text evidence="1">The sequence shown here is derived from an EMBL/GenBank/DDBJ whole genome shotgun (WGS) entry which is preliminary data.</text>
</comment>
<dbReference type="SUPFAM" id="SSF53474">
    <property type="entry name" value="alpha/beta-Hydrolases"/>
    <property type="match status" value="1"/>
</dbReference>
<sequence>MPGQDLQYVHDGVTVEYKRRAGKLDKRHLIVMFTGLKPIDSYDFDGRSSADSQAHWLWMKDKFDGHYAYYVRRGIDPSIEHAVIGLIDAELERLGLTRDQCTLAGISKGGFAALYFGIKYNFRNVVASAPQIYLGTHTRTIRPKIFGRLSGNGGDREQRALDALIPDAVAADAGTDKNIYLFSSPQDQFHKVQIAPALEMFGKYPNFNYVETASDLVRDHASTIRYNLPLVLSVLYAVADNIAPRFGRVRNGNPLDPQLREEILQRQRDSGEAVAALSSARLTGPLFFPAGTGFLRGHAVDRPADLDASLVLAGNGTRREFALETAGDAAITFRHYRDAACNYRKGGFVSPRKGGLDLSALPNGTYEALLRLSLPEHGVPATGPAVPGGNGTSGAPVEVPLRSDLALNSESQHDGRLFRFRADGGRATVDVRSVAGAAPKEAVFRLRKSWARGPFVHLDGDFAVRGVQMPERNTGTYYLVLRGNGELHARPLVCSGTNGPADGFGDGLGNYACARFGTRKREGVDVSGLRPGRYEVAVTLSCAGGIFTLPAGKVLVVGADGRGQTTTALRASGDLLAPASLGRLRGVSIGRLRRVSLKRLRRGLGRKARRRLDGLRGLHGLRSLERLRRR</sequence>
<dbReference type="Pfam" id="PF16929">
    <property type="entry name" value="Asp2"/>
    <property type="match status" value="1"/>
</dbReference>
<dbReference type="InterPro" id="IPR029058">
    <property type="entry name" value="AB_hydrolase_fold"/>
</dbReference>
<dbReference type="Proteomes" id="UP001500752">
    <property type="component" value="Unassembled WGS sequence"/>
</dbReference>
<proteinExistence type="predicted"/>
<reference evidence="2" key="1">
    <citation type="journal article" date="2019" name="Int. J. Syst. Evol. Microbiol.">
        <title>The Global Catalogue of Microorganisms (GCM) 10K type strain sequencing project: providing services to taxonomists for standard genome sequencing and annotation.</title>
        <authorList>
            <consortium name="The Broad Institute Genomics Platform"/>
            <consortium name="The Broad Institute Genome Sequencing Center for Infectious Disease"/>
            <person name="Wu L."/>
            <person name="Ma J."/>
        </authorList>
    </citation>
    <scope>NUCLEOTIDE SEQUENCE [LARGE SCALE GENOMIC DNA]</scope>
    <source>
        <strain evidence="2">JCM 30742</strain>
    </source>
</reference>
<gene>
    <name evidence="1" type="ORF">GCM10023081_41400</name>
</gene>
<evidence type="ECO:0000313" key="1">
    <source>
        <dbReference type="EMBL" id="GAA3700400.1"/>
    </source>
</evidence>